<keyword evidence="2" id="KW-1185">Reference proteome</keyword>
<dbReference type="Proteomes" id="UP000008311">
    <property type="component" value="Unassembled WGS sequence"/>
</dbReference>
<sequence length="97" mass="10664">VNALETAAMSVISKHIGKHKQTVQDWSAKSMYFSLLAPSGFSKGRADSLGFLAANLQETSHHFTNVPTHPAQLEAWLLEQHAAVGQQYQEYLAARKA</sequence>
<proteinExistence type="predicted"/>
<reference evidence="2" key="1">
    <citation type="journal article" date="2010" name="Nat. Biotechnol.">
        <title>Draft genome sequence of the oilseed species Ricinus communis.</title>
        <authorList>
            <person name="Chan A.P."/>
            <person name="Crabtree J."/>
            <person name="Zhao Q."/>
            <person name="Lorenzi H."/>
            <person name="Orvis J."/>
            <person name="Puiu D."/>
            <person name="Melake-Berhan A."/>
            <person name="Jones K.M."/>
            <person name="Redman J."/>
            <person name="Chen G."/>
            <person name="Cahoon E.B."/>
            <person name="Gedil M."/>
            <person name="Stanke M."/>
            <person name="Haas B.J."/>
            <person name="Wortman J.R."/>
            <person name="Fraser-Liggett C.M."/>
            <person name="Ravel J."/>
            <person name="Rabinowicz P.D."/>
        </authorList>
    </citation>
    <scope>NUCLEOTIDE SEQUENCE [LARGE SCALE GENOMIC DNA]</scope>
    <source>
        <strain evidence="2">cv. Hale</strain>
    </source>
</reference>
<gene>
    <name evidence="1" type="ORF">RCOM_2144020</name>
</gene>
<feature type="non-terminal residue" evidence="1">
    <location>
        <position position="1"/>
    </location>
</feature>
<accession>B9TM83</accession>
<dbReference type="AlphaFoldDB" id="B9TM83"/>
<name>B9TM83_RICCO</name>
<protein>
    <submittedName>
        <fullName evidence="1">Uncharacterized protein</fullName>
    </submittedName>
</protein>
<evidence type="ECO:0000313" key="2">
    <source>
        <dbReference type="Proteomes" id="UP000008311"/>
    </source>
</evidence>
<organism evidence="1 2">
    <name type="scientific">Ricinus communis</name>
    <name type="common">Castor bean</name>
    <dbReference type="NCBI Taxonomy" id="3988"/>
    <lineage>
        <taxon>Eukaryota</taxon>
        <taxon>Viridiplantae</taxon>
        <taxon>Streptophyta</taxon>
        <taxon>Embryophyta</taxon>
        <taxon>Tracheophyta</taxon>
        <taxon>Spermatophyta</taxon>
        <taxon>Magnoliopsida</taxon>
        <taxon>eudicotyledons</taxon>
        <taxon>Gunneridae</taxon>
        <taxon>Pentapetalae</taxon>
        <taxon>rosids</taxon>
        <taxon>fabids</taxon>
        <taxon>Malpighiales</taxon>
        <taxon>Euphorbiaceae</taxon>
        <taxon>Acalyphoideae</taxon>
        <taxon>Acalypheae</taxon>
        <taxon>Ricinus</taxon>
    </lineage>
</organism>
<dbReference type="EMBL" id="EQ988416">
    <property type="protein sequence ID" value="EEF23031.1"/>
    <property type="molecule type" value="Genomic_DNA"/>
</dbReference>
<evidence type="ECO:0000313" key="1">
    <source>
        <dbReference type="EMBL" id="EEF23031.1"/>
    </source>
</evidence>
<feature type="non-terminal residue" evidence="1">
    <location>
        <position position="97"/>
    </location>
</feature>
<dbReference type="InParanoid" id="B9TM83"/>